<organism evidence="4 6">
    <name type="scientific">Flavobacterium tructae</name>
    <dbReference type="NCBI Taxonomy" id="1114873"/>
    <lineage>
        <taxon>Bacteria</taxon>
        <taxon>Pseudomonadati</taxon>
        <taxon>Bacteroidota</taxon>
        <taxon>Flavobacteriia</taxon>
        <taxon>Flavobacteriales</taxon>
        <taxon>Flavobacteriaceae</taxon>
        <taxon>Flavobacterium</taxon>
    </lineage>
</organism>
<dbReference type="EMBL" id="MIKE01000002">
    <property type="protein sequence ID" value="OHT47258.1"/>
    <property type="molecule type" value="Genomic_DNA"/>
</dbReference>
<evidence type="ECO:0000313" key="7">
    <source>
        <dbReference type="Proteomes" id="UP000198319"/>
    </source>
</evidence>
<evidence type="ECO:0000256" key="1">
    <source>
        <dbReference type="SAM" id="Phobius"/>
    </source>
</evidence>
<sequence>MKSKRMKEEWNVIPNRGILPDNIEARMWNNIRRVTIDKYKRLYNWMAVACAVFVISIGSFHFFDLHKKTDIEITSTITFKNDIRLISLSDGTRVWLNQNSQLEYPEHFSDNERNVSLKGEAFFEVKRDPSRPFVITSGVIKTTVLGTSFNIKAYNEKQPEVNVRTGKVKVEGETNTVLLLRGDKAVYTVVSSTVKKEKTDMLEPEWKKALLYVDGLTLEQVLNKLKEENDFKVNYLEEDLKNLTIQGTLDSRQGIYEMLQTVAFALEIKIRPTGNNTYLISR</sequence>
<dbReference type="Gene3D" id="3.55.50.30">
    <property type="match status" value="1"/>
</dbReference>
<dbReference type="InterPro" id="IPR012373">
    <property type="entry name" value="Ferrdict_sens_TM"/>
</dbReference>
<dbReference type="PANTHER" id="PTHR30273">
    <property type="entry name" value="PERIPLASMIC SIGNAL SENSOR AND SIGMA FACTOR ACTIVATOR FECR-RELATED"/>
    <property type="match status" value="1"/>
</dbReference>
<gene>
    <name evidence="5" type="ORF">B0A71_21775</name>
    <name evidence="4" type="ORF">BHE19_20495</name>
</gene>
<comment type="caution">
    <text evidence="4">The sequence shown here is derived from an EMBL/GenBank/DDBJ whole genome shotgun (WGS) entry which is preliminary data.</text>
</comment>
<proteinExistence type="predicted"/>
<dbReference type="EMBL" id="MUHG01000039">
    <property type="protein sequence ID" value="OXB14271.1"/>
    <property type="molecule type" value="Genomic_DNA"/>
</dbReference>
<keyword evidence="1" id="KW-0812">Transmembrane</keyword>
<name>A0A1S1JBX8_9FLAO</name>
<evidence type="ECO:0000313" key="4">
    <source>
        <dbReference type="EMBL" id="OHT47258.1"/>
    </source>
</evidence>
<reference evidence="5 7" key="3">
    <citation type="submission" date="2016-11" db="EMBL/GenBank/DDBJ databases">
        <title>Whole genomes of Flavobacteriaceae.</title>
        <authorList>
            <person name="Stine C."/>
            <person name="Li C."/>
            <person name="Tadesse D."/>
        </authorList>
    </citation>
    <scope>NUCLEOTIDE SEQUENCE [LARGE SCALE GENOMIC DNA]</scope>
    <source>
        <strain evidence="5 7">ATCC BAA-2541</strain>
    </source>
</reference>
<reference evidence="6" key="1">
    <citation type="submission" date="2016-09" db="EMBL/GenBank/DDBJ databases">
        <authorList>
            <person name="Chen S."/>
            <person name="Walker E."/>
        </authorList>
    </citation>
    <scope>NUCLEOTIDE SEQUENCE [LARGE SCALE GENOMIC DNA]</scope>
    <source>
        <strain evidence="6">MSU</strain>
    </source>
</reference>
<feature type="domain" description="FecR protein" evidence="2">
    <location>
        <begin position="78"/>
        <end position="169"/>
    </location>
</feature>
<evidence type="ECO:0000259" key="2">
    <source>
        <dbReference type="Pfam" id="PF04773"/>
    </source>
</evidence>
<dbReference type="PIRSF" id="PIRSF018266">
    <property type="entry name" value="FecR"/>
    <property type="match status" value="1"/>
</dbReference>
<dbReference type="InterPro" id="IPR032508">
    <property type="entry name" value="FecR_C"/>
</dbReference>
<dbReference type="STRING" id="1278819.BHE19_20495"/>
<dbReference type="AlphaFoldDB" id="A0A1S1JBX8"/>
<evidence type="ECO:0000313" key="5">
    <source>
        <dbReference type="EMBL" id="OXB14271.1"/>
    </source>
</evidence>
<evidence type="ECO:0000259" key="3">
    <source>
        <dbReference type="Pfam" id="PF16344"/>
    </source>
</evidence>
<dbReference type="RefSeq" id="WP_070905548.1">
    <property type="nucleotide sequence ID" value="NZ_MIKE01000002.1"/>
</dbReference>
<keyword evidence="7" id="KW-1185">Reference proteome</keyword>
<dbReference type="Pfam" id="PF04773">
    <property type="entry name" value="FecR"/>
    <property type="match status" value="1"/>
</dbReference>
<dbReference type="GO" id="GO:0016989">
    <property type="term" value="F:sigma factor antagonist activity"/>
    <property type="evidence" value="ECO:0007669"/>
    <property type="project" value="TreeGrafter"/>
</dbReference>
<feature type="domain" description="Protein FecR C-terminal" evidence="3">
    <location>
        <begin position="212"/>
        <end position="277"/>
    </location>
</feature>
<dbReference type="Proteomes" id="UP000180252">
    <property type="component" value="Unassembled WGS sequence"/>
</dbReference>
<dbReference type="Gene3D" id="2.60.120.1440">
    <property type="match status" value="1"/>
</dbReference>
<keyword evidence="1" id="KW-1133">Transmembrane helix</keyword>
<dbReference type="InterPro" id="IPR006860">
    <property type="entry name" value="FecR"/>
</dbReference>
<dbReference type="Proteomes" id="UP000198319">
    <property type="component" value="Unassembled WGS sequence"/>
</dbReference>
<reference evidence="4" key="2">
    <citation type="submission" date="2016-09" db="EMBL/GenBank/DDBJ databases">
        <authorList>
            <person name="Capua I."/>
            <person name="De Benedictis P."/>
            <person name="Joannis T."/>
            <person name="Lombin L.H."/>
            <person name="Cattoli G."/>
        </authorList>
    </citation>
    <scope>NUCLEOTIDE SEQUENCE [LARGE SCALE GENOMIC DNA]</scope>
    <source>
        <strain evidence="4">MSU</strain>
    </source>
</reference>
<feature type="transmembrane region" description="Helical" evidence="1">
    <location>
        <begin position="42"/>
        <end position="63"/>
    </location>
</feature>
<dbReference type="Pfam" id="PF16344">
    <property type="entry name" value="FecR_C"/>
    <property type="match status" value="1"/>
</dbReference>
<accession>A0A1S1JBX8</accession>
<protein>
    <submittedName>
        <fullName evidence="4">Iron dicitrate transport regulator FecR</fullName>
    </submittedName>
</protein>
<evidence type="ECO:0000313" key="6">
    <source>
        <dbReference type="Proteomes" id="UP000180252"/>
    </source>
</evidence>
<keyword evidence="1" id="KW-0472">Membrane</keyword>
<dbReference type="OrthoDB" id="704021at2"/>
<dbReference type="PANTHER" id="PTHR30273:SF2">
    <property type="entry name" value="PROTEIN FECR"/>
    <property type="match status" value="1"/>
</dbReference>